<evidence type="ECO:0000313" key="3">
    <source>
        <dbReference type="Proteomes" id="UP001175226"/>
    </source>
</evidence>
<name>A0AA39JD34_9AGAR</name>
<protein>
    <submittedName>
        <fullName evidence="2">Uncharacterized protein</fullName>
    </submittedName>
</protein>
<feature type="region of interest" description="Disordered" evidence="1">
    <location>
        <begin position="1"/>
        <end position="52"/>
    </location>
</feature>
<sequence length="402" mass="45759">MSQNKRKNGGVDDEYADTPKRVKTAKSGPSKRQAEEETEEERNARLAKDRKKAWKEEVKKMVPWEYNSSFVIPQGMETITKGKPAKETYKFNDRDLESLPYEQQSAVSGFKMKLYSLRDVKDICRRKNGPELVDEAENLVEYLTKSHDETGAPIPRIARLTKAGRDILGEREETEARKNRKVLTDCLTLWVPDYAETPASYEPPTFECTKTSLPNNFAMRPGSRLITELEAMNLFLLRRYELEGLERKSINTGSALDSSEGLDYNEVQQRAMDCHSGFDGHNQKILDLSNDAVSKNYWDWGTYPEDLMIEFALSPIALKKSSKTSELDDKAFLEGKFTGRLTVVVIRVQDGLASEKWLKIHKNHKFGSASKVIHTPPRLDYAVPFVGPFHLVLVPTSSRQSI</sequence>
<dbReference type="CDD" id="cd21075">
    <property type="entry name" value="DBD_XPA-like"/>
    <property type="match status" value="1"/>
</dbReference>
<evidence type="ECO:0000313" key="2">
    <source>
        <dbReference type="EMBL" id="KAK0440560.1"/>
    </source>
</evidence>
<comment type="caution">
    <text evidence="2">The sequence shown here is derived from an EMBL/GenBank/DDBJ whole genome shotgun (WGS) entry which is preliminary data.</text>
</comment>
<proteinExistence type="predicted"/>
<dbReference type="AlphaFoldDB" id="A0AA39JD34"/>
<dbReference type="Proteomes" id="UP001175226">
    <property type="component" value="Unassembled WGS sequence"/>
</dbReference>
<evidence type="ECO:0000256" key="1">
    <source>
        <dbReference type="SAM" id="MobiDB-lite"/>
    </source>
</evidence>
<accession>A0AA39JD34</accession>
<dbReference type="EMBL" id="JAUEPT010000033">
    <property type="protein sequence ID" value="KAK0440560.1"/>
    <property type="molecule type" value="Genomic_DNA"/>
</dbReference>
<gene>
    <name evidence="2" type="ORF">EV421DRAFT_1737225</name>
</gene>
<keyword evidence="3" id="KW-1185">Reference proteome</keyword>
<reference evidence="2" key="1">
    <citation type="submission" date="2023-06" db="EMBL/GenBank/DDBJ databases">
        <authorList>
            <consortium name="Lawrence Berkeley National Laboratory"/>
            <person name="Ahrendt S."/>
            <person name="Sahu N."/>
            <person name="Indic B."/>
            <person name="Wong-Bajracharya J."/>
            <person name="Merenyi Z."/>
            <person name="Ke H.-M."/>
            <person name="Monk M."/>
            <person name="Kocsube S."/>
            <person name="Drula E."/>
            <person name="Lipzen A."/>
            <person name="Balint B."/>
            <person name="Henrissat B."/>
            <person name="Andreopoulos B."/>
            <person name="Martin F.M."/>
            <person name="Harder C.B."/>
            <person name="Rigling D."/>
            <person name="Ford K.L."/>
            <person name="Foster G.D."/>
            <person name="Pangilinan J."/>
            <person name="Papanicolaou A."/>
            <person name="Barry K."/>
            <person name="LaButti K."/>
            <person name="Viragh M."/>
            <person name="Koriabine M."/>
            <person name="Yan M."/>
            <person name="Riley R."/>
            <person name="Champramary S."/>
            <person name="Plett K.L."/>
            <person name="Tsai I.J."/>
            <person name="Slot J."/>
            <person name="Sipos G."/>
            <person name="Plett J."/>
            <person name="Nagy L.G."/>
            <person name="Grigoriev I.V."/>
        </authorList>
    </citation>
    <scope>NUCLEOTIDE SEQUENCE</scope>
    <source>
        <strain evidence="2">FPL87.14</strain>
    </source>
</reference>
<organism evidence="2 3">
    <name type="scientific">Armillaria borealis</name>
    <dbReference type="NCBI Taxonomy" id="47425"/>
    <lineage>
        <taxon>Eukaryota</taxon>
        <taxon>Fungi</taxon>
        <taxon>Dikarya</taxon>
        <taxon>Basidiomycota</taxon>
        <taxon>Agaricomycotina</taxon>
        <taxon>Agaricomycetes</taxon>
        <taxon>Agaricomycetidae</taxon>
        <taxon>Agaricales</taxon>
        <taxon>Marasmiineae</taxon>
        <taxon>Physalacriaceae</taxon>
        <taxon>Armillaria</taxon>
    </lineage>
</organism>